<dbReference type="InterPro" id="IPR051475">
    <property type="entry name" value="Diverse_Ion_Transporter"/>
</dbReference>
<feature type="transmembrane region" description="Helical" evidence="6">
    <location>
        <begin position="235"/>
        <end position="256"/>
    </location>
</feature>
<dbReference type="AlphaFoldDB" id="A0AAD4K4G7"/>
<evidence type="ECO:0000256" key="6">
    <source>
        <dbReference type="SAM" id="Phobius"/>
    </source>
</evidence>
<reference evidence="8" key="1">
    <citation type="journal article" date="2021" name="Mol. Ecol. Resour.">
        <title>Phylogenomic analyses of the genus Drosophila reveals genomic signals of climate adaptation.</title>
        <authorList>
            <person name="Li F."/>
            <person name="Rane R.V."/>
            <person name="Luria V."/>
            <person name="Xiong Z."/>
            <person name="Chen J."/>
            <person name="Li Z."/>
            <person name="Catullo R.A."/>
            <person name="Griffin P.C."/>
            <person name="Schiffer M."/>
            <person name="Pearce S."/>
            <person name="Lee S.F."/>
            <person name="McElroy K."/>
            <person name="Stocker A."/>
            <person name="Shirriffs J."/>
            <person name="Cockerell F."/>
            <person name="Coppin C."/>
            <person name="Sgro C.M."/>
            <person name="Karger A."/>
            <person name="Cain J.W."/>
            <person name="Weber J.A."/>
            <person name="Santpere G."/>
            <person name="Kirschner M.W."/>
            <person name="Hoffmann A.A."/>
            <person name="Oakeshott J.G."/>
            <person name="Zhang G."/>
        </authorList>
    </citation>
    <scope>NUCLEOTIDE SEQUENCE</scope>
    <source>
        <strain evidence="8">BGI-SZ-2011g</strain>
    </source>
</reference>
<name>A0AAD4K4G7_9MUSC</name>
<gene>
    <name evidence="8" type="ORF">KR093_001748</name>
</gene>
<keyword evidence="5 6" id="KW-0472">Membrane</keyword>
<keyword evidence="4 6" id="KW-1133">Transmembrane helix</keyword>
<dbReference type="EMBL" id="JAJJHW010001127">
    <property type="protein sequence ID" value="KAH8376857.1"/>
    <property type="molecule type" value="Genomic_DNA"/>
</dbReference>
<feature type="transmembrane region" description="Helical" evidence="6">
    <location>
        <begin position="206"/>
        <end position="223"/>
    </location>
</feature>
<feature type="transmembrane region" description="Helical" evidence="6">
    <location>
        <begin position="590"/>
        <end position="609"/>
    </location>
</feature>
<evidence type="ECO:0000259" key="7">
    <source>
        <dbReference type="Pfam" id="PF03600"/>
    </source>
</evidence>
<keyword evidence="3 6" id="KW-0812">Transmembrane</keyword>
<feature type="transmembrane region" description="Helical" evidence="6">
    <location>
        <begin position="490"/>
        <end position="509"/>
    </location>
</feature>
<feature type="transmembrane region" description="Helical" evidence="6">
    <location>
        <begin position="28"/>
        <end position="46"/>
    </location>
</feature>
<evidence type="ECO:0000256" key="1">
    <source>
        <dbReference type="ARBA" id="ARBA00004141"/>
    </source>
</evidence>
<dbReference type="Proteomes" id="UP001200034">
    <property type="component" value="Unassembled WGS sequence"/>
</dbReference>
<organism evidence="8 9">
    <name type="scientific">Drosophila rubida</name>
    <dbReference type="NCBI Taxonomy" id="30044"/>
    <lineage>
        <taxon>Eukaryota</taxon>
        <taxon>Metazoa</taxon>
        <taxon>Ecdysozoa</taxon>
        <taxon>Arthropoda</taxon>
        <taxon>Hexapoda</taxon>
        <taxon>Insecta</taxon>
        <taxon>Pterygota</taxon>
        <taxon>Neoptera</taxon>
        <taxon>Endopterygota</taxon>
        <taxon>Diptera</taxon>
        <taxon>Brachycera</taxon>
        <taxon>Muscomorpha</taxon>
        <taxon>Ephydroidea</taxon>
        <taxon>Drosophilidae</taxon>
        <taxon>Drosophila</taxon>
    </lineage>
</organism>
<feature type="transmembrane region" description="Helical" evidence="6">
    <location>
        <begin position="521"/>
        <end position="540"/>
    </location>
</feature>
<dbReference type="InterPro" id="IPR004680">
    <property type="entry name" value="Cit_transptr-like_dom"/>
</dbReference>
<dbReference type="GO" id="GO:0055085">
    <property type="term" value="P:transmembrane transport"/>
    <property type="evidence" value="ECO:0007669"/>
    <property type="project" value="InterPro"/>
</dbReference>
<evidence type="ECO:0000256" key="2">
    <source>
        <dbReference type="ARBA" id="ARBA00022448"/>
    </source>
</evidence>
<evidence type="ECO:0000313" key="9">
    <source>
        <dbReference type="Proteomes" id="UP001200034"/>
    </source>
</evidence>
<evidence type="ECO:0000256" key="5">
    <source>
        <dbReference type="ARBA" id="ARBA00023136"/>
    </source>
</evidence>
<protein>
    <recommendedName>
        <fullName evidence="7">Citrate transporter-like domain-containing protein</fullName>
    </recommendedName>
</protein>
<feature type="transmembrane region" description="Helical" evidence="6">
    <location>
        <begin position="560"/>
        <end position="578"/>
    </location>
</feature>
<comment type="caution">
    <text evidence="8">The sequence shown here is derived from an EMBL/GenBank/DDBJ whole genome shotgun (WGS) entry which is preliminary data.</text>
</comment>
<feature type="transmembrane region" description="Helical" evidence="6">
    <location>
        <begin position="182"/>
        <end position="200"/>
    </location>
</feature>
<sequence>MAVRLRRHHPFFSEQQLRREKWLQTLRVIKRIVFVGIWVFFTILICQTPTVDLQTDVVSLSPQLPHLVRIQNEAMHDAVRVMLYGSINVLKTLQPERLAKSAQYVVVSVIHNGNRTNETAWRSAARKVYVYRKFLKVGSVSIDFKLKEGRVGHTKLHVSLCNQHNESLGMLLSIHANPINRSLGICCGLVLMVLLYLMLVSNVLEPIFAAWLVAFSALGVLCFEKSRPALSTIVSWVEMETLGLLFATMIMVGILSETGLFDYLSVLAYQLSRGNAWLLLFNLCLVASVFSMALDNSSTFTLLMPVTARLCETLQLNTMVVLISIALFANIGDSLTPIGDTPNAIIANDDHVTSHGITFLQFAMHMFPGAICAMFVSWIMLYFLIRNQLFKSTAANPLRATRFKLLDRQRVSDLRLTAEKIQHLFQRLLQHQKHQDELRLQLYKETLGVMKARYRIRDKPLLIKCGVGYGFAICMFMLQSLPLIRNIKLSWAAVVSAILLVILVNEANTRSILGRVEWTQLVYLAALYVLIECLVVMGFLDWLGDLTTGLISSVDESNQLAVSILLIMWTSALGSAFVDNAPITTMMLKVVSHLSFTNNLPFTPMIWALSFGVCFGNNCNLIGASPRFISVSLPITVATVTVASAYLLIAHCYFQWHAEDDTLKIQ</sequence>
<evidence type="ECO:0000256" key="4">
    <source>
        <dbReference type="ARBA" id="ARBA00022989"/>
    </source>
</evidence>
<dbReference type="PANTHER" id="PTHR43568">
    <property type="entry name" value="P PROTEIN"/>
    <property type="match status" value="1"/>
</dbReference>
<dbReference type="Pfam" id="PF03600">
    <property type="entry name" value="CitMHS"/>
    <property type="match status" value="1"/>
</dbReference>
<evidence type="ECO:0000313" key="8">
    <source>
        <dbReference type="EMBL" id="KAH8376857.1"/>
    </source>
</evidence>
<keyword evidence="9" id="KW-1185">Reference proteome</keyword>
<feature type="transmembrane region" description="Helical" evidence="6">
    <location>
        <begin position="362"/>
        <end position="385"/>
    </location>
</feature>
<dbReference type="PANTHER" id="PTHR43568:SF1">
    <property type="entry name" value="P PROTEIN"/>
    <property type="match status" value="1"/>
</dbReference>
<dbReference type="GO" id="GO:0016020">
    <property type="term" value="C:membrane"/>
    <property type="evidence" value="ECO:0007669"/>
    <property type="project" value="UniProtKB-SubCell"/>
</dbReference>
<feature type="transmembrane region" description="Helical" evidence="6">
    <location>
        <begin position="461"/>
        <end position="484"/>
    </location>
</feature>
<keyword evidence="2" id="KW-0813">Transport</keyword>
<proteinExistence type="predicted"/>
<feature type="transmembrane region" description="Helical" evidence="6">
    <location>
        <begin position="629"/>
        <end position="649"/>
    </location>
</feature>
<comment type="subcellular location">
    <subcellularLocation>
        <location evidence="1">Membrane</location>
        <topology evidence="1">Multi-pass membrane protein</topology>
    </subcellularLocation>
</comment>
<accession>A0AAD4K4G7</accession>
<evidence type="ECO:0000256" key="3">
    <source>
        <dbReference type="ARBA" id="ARBA00022692"/>
    </source>
</evidence>
<dbReference type="CDD" id="cd01116">
    <property type="entry name" value="P_permease"/>
    <property type="match status" value="1"/>
</dbReference>
<feature type="domain" description="Citrate transporter-like" evidence="7">
    <location>
        <begin position="196"/>
        <end position="612"/>
    </location>
</feature>
<feature type="transmembrane region" description="Helical" evidence="6">
    <location>
        <begin position="276"/>
        <end position="294"/>
    </location>
</feature>